<dbReference type="Gene3D" id="3.40.390.10">
    <property type="entry name" value="Collagenase (Catalytic Domain)"/>
    <property type="match status" value="1"/>
</dbReference>
<reference evidence="8" key="1">
    <citation type="journal article" date="2019" name="Int. J. Syst. Evol. Microbiol.">
        <title>The Global Catalogue of Microorganisms (GCM) 10K type strain sequencing project: providing services to taxonomists for standard genome sequencing and annotation.</title>
        <authorList>
            <consortium name="The Broad Institute Genomics Platform"/>
            <consortium name="The Broad Institute Genome Sequencing Center for Infectious Disease"/>
            <person name="Wu L."/>
            <person name="Ma J."/>
        </authorList>
    </citation>
    <scope>NUCLEOTIDE SEQUENCE [LARGE SCALE GENOMIC DNA]</scope>
    <source>
        <strain evidence="8">CCUG 58728</strain>
    </source>
</reference>
<feature type="transmembrane region" description="Helical" evidence="5">
    <location>
        <begin position="21"/>
        <end position="43"/>
    </location>
</feature>
<dbReference type="InterPro" id="IPR021190">
    <property type="entry name" value="Pept_M10A"/>
</dbReference>
<evidence type="ECO:0000256" key="5">
    <source>
        <dbReference type="SAM" id="Phobius"/>
    </source>
</evidence>
<feature type="domain" description="Peptidase metallopeptidase" evidence="6">
    <location>
        <begin position="88"/>
        <end position="236"/>
    </location>
</feature>
<dbReference type="RefSeq" id="WP_380432722.1">
    <property type="nucleotide sequence ID" value="NZ_JBHSAC010000083.1"/>
</dbReference>
<keyword evidence="4" id="KW-0862">Zinc</keyword>
<dbReference type="SUPFAM" id="SSF55486">
    <property type="entry name" value="Metalloproteases ('zincins'), catalytic domain"/>
    <property type="match status" value="1"/>
</dbReference>
<organism evidence="7 8">
    <name type="scientific">Streptococcus dentapri</name>
    <dbReference type="NCBI Taxonomy" id="573564"/>
    <lineage>
        <taxon>Bacteria</taxon>
        <taxon>Bacillati</taxon>
        <taxon>Bacillota</taxon>
        <taxon>Bacilli</taxon>
        <taxon>Lactobacillales</taxon>
        <taxon>Streptococcaceae</taxon>
        <taxon>Streptococcus</taxon>
    </lineage>
</organism>
<comment type="caution">
    <text evidence="7">The sequence shown here is derived from an EMBL/GenBank/DDBJ whole genome shotgun (WGS) entry which is preliminary data.</text>
</comment>
<name>A0ABV8D396_9STRE</name>
<evidence type="ECO:0000313" key="8">
    <source>
        <dbReference type="Proteomes" id="UP001595901"/>
    </source>
</evidence>
<evidence type="ECO:0000313" key="7">
    <source>
        <dbReference type="EMBL" id="MFC3932951.1"/>
    </source>
</evidence>
<evidence type="ECO:0000256" key="3">
    <source>
        <dbReference type="ARBA" id="ARBA00022801"/>
    </source>
</evidence>
<keyword evidence="5" id="KW-0812">Transmembrane</keyword>
<dbReference type="CDD" id="cd04268">
    <property type="entry name" value="ZnMc_MMP_like"/>
    <property type="match status" value="1"/>
</dbReference>
<evidence type="ECO:0000256" key="2">
    <source>
        <dbReference type="ARBA" id="ARBA00022723"/>
    </source>
</evidence>
<gene>
    <name evidence="7" type="ORF">ACFOSE_09350</name>
</gene>
<keyword evidence="2" id="KW-0479">Metal-binding</keyword>
<evidence type="ECO:0000256" key="4">
    <source>
        <dbReference type="ARBA" id="ARBA00022833"/>
    </source>
</evidence>
<dbReference type="InterPro" id="IPR001818">
    <property type="entry name" value="Pept_M10_metallopeptidase"/>
</dbReference>
<dbReference type="GO" id="GO:0008237">
    <property type="term" value="F:metallopeptidase activity"/>
    <property type="evidence" value="ECO:0007669"/>
    <property type="project" value="UniProtKB-KW"/>
</dbReference>
<dbReference type="InterPro" id="IPR024079">
    <property type="entry name" value="MetalloPept_cat_dom_sf"/>
</dbReference>
<proteinExistence type="predicted"/>
<keyword evidence="3 7" id="KW-0378">Hydrolase</keyword>
<evidence type="ECO:0000259" key="6">
    <source>
        <dbReference type="SMART" id="SM00235"/>
    </source>
</evidence>
<evidence type="ECO:0000256" key="1">
    <source>
        <dbReference type="ARBA" id="ARBA00022670"/>
    </source>
</evidence>
<keyword evidence="5" id="KW-0472">Membrane</keyword>
<dbReference type="Pfam" id="PF00413">
    <property type="entry name" value="Peptidase_M10"/>
    <property type="match status" value="1"/>
</dbReference>
<keyword evidence="8" id="KW-1185">Reference proteome</keyword>
<dbReference type="EMBL" id="JBHSAC010000083">
    <property type="protein sequence ID" value="MFC3932951.1"/>
    <property type="molecule type" value="Genomic_DNA"/>
</dbReference>
<dbReference type="EC" id="3.4.24.-" evidence="7"/>
<protein>
    <submittedName>
        <fullName evidence="7">Matrixin family metalloprotease</fullName>
        <ecNumber evidence="7">3.4.24.-</ecNumber>
    </submittedName>
</protein>
<keyword evidence="1" id="KW-0645">Protease</keyword>
<dbReference type="Proteomes" id="UP001595901">
    <property type="component" value="Unassembled WGS sequence"/>
</dbReference>
<dbReference type="SMART" id="SM00235">
    <property type="entry name" value="ZnMc"/>
    <property type="match status" value="1"/>
</dbReference>
<dbReference type="PRINTS" id="PR00138">
    <property type="entry name" value="MATRIXIN"/>
</dbReference>
<keyword evidence="7" id="KW-0482">Metalloprotease</keyword>
<dbReference type="InterPro" id="IPR006026">
    <property type="entry name" value="Peptidase_Metallo"/>
</dbReference>
<sequence length="236" mass="26104">MKKIFKFLLYIPGEILGFLWRFFWSLLKTALIIALVVLCLVWYSSNSNSQFAQSFKGAFSNISSHLSSDKDLGKDIERLATDAGSHTEGARWSNNSATVYIASSNSTLASAYQEALLAWNNTGAFTFNLINDKDAADIILDDRSDSSSQAAGEAQSTTDALSNRINHVDVYLNSYYLLDDAYGYTYERIVNTAEHELGHAIGLEHNDSETSVMQSAGSYYAIQQTDIVAVQKLYAN</sequence>
<accession>A0ABV8D396</accession>
<keyword evidence="5" id="KW-1133">Transmembrane helix</keyword>